<accession>A0AAD9MP45</accession>
<evidence type="ECO:0000313" key="3">
    <source>
        <dbReference type="Proteomes" id="UP001208570"/>
    </source>
</evidence>
<comment type="caution">
    <text evidence="2">The sequence shown here is derived from an EMBL/GenBank/DDBJ whole genome shotgun (WGS) entry which is preliminary data.</text>
</comment>
<proteinExistence type="predicted"/>
<dbReference type="AlphaFoldDB" id="A0AAD9MP45"/>
<dbReference type="Proteomes" id="UP001208570">
    <property type="component" value="Unassembled WGS sequence"/>
</dbReference>
<dbReference type="Gene3D" id="3.90.320.10">
    <property type="match status" value="1"/>
</dbReference>
<keyword evidence="3" id="KW-1185">Reference proteome</keyword>
<dbReference type="InterPro" id="IPR019080">
    <property type="entry name" value="YqaJ_viral_recombinase"/>
</dbReference>
<dbReference type="PANTHER" id="PTHR47526">
    <property type="entry name" value="ATP-DEPENDENT DNA HELICASE"/>
    <property type="match status" value="1"/>
</dbReference>
<dbReference type="CDD" id="cd22343">
    <property type="entry name" value="PDDEXK_lambda_exonuclease-like"/>
    <property type="match status" value="1"/>
</dbReference>
<evidence type="ECO:0000313" key="2">
    <source>
        <dbReference type="EMBL" id="KAK2138641.1"/>
    </source>
</evidence>
<evidence type="ECO:0000259" key="1">
    <source>
        <dbReference type="Pfam" id="PF09588"/>
    </source>
</evidence>
<dbReference type="InterPro" id="IPR011604">
    <property type="entry name" value="PDDEXK-like_dom_sf"/>
</dbReference>
<protein>
    <recommendedName>
        <fullName evidence="1">YqaJ viral recombinase domain-containing protein</fullName>
    </recommendedName>
</protein>
<feature type="domain" description="YqaJ viral recombinase" evidence="1">
    <location>
        <begin position="39"/>
        <end position="115"/>
    </location>
</feature>
<organism evidence="2 3">
    <name type="scientific">Paralvinella palmiformis</name>
    <dbReference type="NCBI Taxonomy" id="53620"/>
    <lineage>
        <taxon>Eukaryota</taxon>
        <taxon>Metazoa</taxon>
        <taxon>Spiralia</taxon>
        <taxon>Lophotrochozoa</taxon>
        <taxon>Annelida</taxon>
        <taxon>Polychaeta</taxon>
        <taxon>Sedentaria</taxon>
        <taxon>Canalipalpata</taxon>
        <taxon>Terebellida</taxon>
        <taxon>Terebelliformia</taxon>
        <taxon>Alvinellidae</taxon>
        <taxon>Paralvinella</taxon>
    </lineage>
</organism>
<dbReference type="SUPFAM" id="SSF52980">
    <property type="entry name" value="Restriction endonuclease-like"/>
    <property type="match status" value="1"/>
</dbReference>
<dbReference type="Pfam" id="PF09588">
    <property type="entry name" value="YqaJ"/>
    <property type="match status" value="1"/>
</dbReference>
<name>A0AAD9MP45_9ANNE</name>
<gene>
    <name evidence="2" type="ORF">LSH36_2687g00008</name>
</gene>
<dbReference type="InterPro" id="IPR011335">
    <property type="entry name" value="Restrct_endonuc-II-like"/>
</dbReference>
<reference evidence="2" key="1">
    <citation type="journal article" date="2023" name="Mol. Biol. Evol.">
        <title>Third-Generation Sequencing Reveals the Adaptive Role of the Epigenome in Three Deep-Sea Polychaetes.</title>
        <authorList>
            <person name="Perez M."/>
            <person name="Aroh O."/>
            <person name="Sun Y."/>
            <person name="Lan Y."/>
            <person name="Juniper S.K."/>
            <person name="Young C.R."/>
            <person name="Angers B."/>
            <person name="Qian P.Y."/>
        </authorList>
    </citation>
    <scope>NUCLEOTIDE SEQUENCE</scope>
    <source>
        <strain evidence="2">P08H-3</strain>
    </source>
</reference>
<feature type="non-terminal residue" evidence="2">
    <location>
        <position position="1"/>
    </location>
</feature>
<sequence length="134" mass="15194">MHASTHAELLLHCGTLTSKVAVTREEVVNVESASGRLWLFLSEEYPRLGASPDGFVPCDCCGQGCMEIKCPYCMKDENIREGKNSCLKKVNGVLKLKTNHPYFYQVQTQMLVSSMDYCEFIVWTDQDLFGQRIM</sequence>
<dbReference type="EMBL" id="JAODUP010002674">
    <property type="protein sequence ID" value="KAK2138641.1"/>
    <property type="molecule type" value="Genomic_DNA"/>
</dbReference>
<dbReference type="GO" id="GO:0006281">
    <property type="term" value="P:DNA repair"/>
    <property type="evidence" value="ECO:0007669"/>
    <property type="project" value="UniProtKB-ARBA"/>
</dbReference>